<dbReference type="InterPro" id="IPR001138">
    <property type="entry name" value="Zn2Cys6_DnaBD"/>
</dbReference>
<evidence type="ECO:0000259" key="8">
    <source>
        <dbReference type="PROSITE" id="PS50048"/>
    </source>
</evidence>
<sequence length="690" mass="77191">MSDNEQPIAARASNARTSQACQRCRSLKTRCLPSSQAGTCQRCFAAGRDCAWAEASRRARKLRAPSRISQVEQKIDGLVASLVNPLATQSTADSTSLSTPFPTSYRRPVAPGNWLPIPSSFEPRPDAQVTPVEPTEEDADVADRQYIEQIRSIHSFGEPEDAQHPEGLFRPSRHCEEPVKDDLIDRLLASGEADALLHQYRKMSDSFPFVPLASDISAQQLHQDKPMLFLAMMTAASWSEHKRQMSLDAIYRQELAGRTIIRPRRTLGLVQSVLVYLSWYHFVFSHKTQQIFFLHHLVIGLALDIGLHRDFQPVFFSHVKKAPDIDPKEKRARQRAFLGCYYLASMVSAALQKPNLLKHNSEMTGWAQDLKQYGEFVTDEVLGHLVSLRQLEDQVQDTLFTGAAADARLTDARVVMHVRFLKTQLDTWRRGSEGLQCQWSKLVLILSHAYTDMLLHSVALRPMTESTPLPSTGSTHVAELLSTLEAAKRFFDTLLSFPASDYHLVSFSEWMRLPSAMMTLAKLCIPSDAHAAVGWDVKAAQNLVRLDICLEALCFRFQNETTYDKVTQPHHDFWWAMNLVTSLTRTWYIRKISPSTAARSTPNCSSTNDILRPNSGALPTPPQNMFADLANVDFSSLDPSLGAGQDMSSGSLSFMTSVDFDMEQFFDAGIWDDVAYHGMGFGGGGGAMHF</sequence>
<evidence type="ECO:0000256" key="2">
    <source>
        <dbReference type="ARBA" id="ARBA00022723"/>
    </source>
</evidence>
<organism evidence="9 10">
    <name type="scientific">Didymella exigua CBS 183.55</name>
    <dbReference type="NCBI Taxonomy" id="1150837"/>
    <lineage>
        <taxon>Eukaryota</taxon>
        <taxon>Fungi</taxon>
        <taxon>Dikarya</taxon>
        <taxon>Ascomycota</taxon>
        <taxon>Pezizomycotina</taxon>
        <taxon>Dothideomycetes</taxon>
        <taxon>Pleosporomycetidae</taxon>
        <taxon>Pleosporales</taxon>
        <taxon>Pleosporineae</taxon>
        <taxon>Didymellaceae</taxon>
        <taxon>Didymella</taxon>
    </lineage>
</organism>
<accession>A0A6A5RXG7</accession>
<keyword evidence="2" id="KW-0479">Metal-binding</keyword>
<keyword evidence="4" id="KW-0238">DNA-binding</keyword>
<dbReference type="CDD" id="cd12148">
    <property type="entry name" value="fungal_TF_MHR"/>
    <property type="match status" value="1"/>
</dbReference>
<evidence type="ECO:0000256" key="6">
    <source>
        <dbReference type="ARBA" id="ARBA00023242"/>
    </source>
</evidence>
<evidence type="ECO:0000313" key="10">
    <source>
        <dbReference type="Proteomes" id="UP000800082"/>
    </source>
</evidence>
<keyword evidence="6" id="KW-0539">Nucleus</keyword>
<dbReference type="GO" id="GO:0008270">
    <property type="term" value="F:zinc ion binding"/>
    <property type="evidence" value="ECO:0007669"/>
    <property type="project" value="InterPro"/>
</dbReference>
<dbReference type="OrthoDB" id="5424793at2759"/>
<evidence type="ECO:0000256" key="7">
    <source>
        <dbReference type="SAM" id="MobiDB-lite"/>
    </source>
</evidence>
<dbReference type="GO" id="GO:0000981">
    <property type="term" value="F:DNA-binding transcription factor activity, RNA polymerase II-specific"/>
    <property type="evidence" value="ECO:0007669"/>
    <property type="project" value="InterPro"/>
</dbReference>
<name>A0A6A5RXG7_9PLEO</name>
<dbReference type="PANTHER" id="PTHR31845">
    <property type="entry name" value="FINGER DOMAIN PROTEIN, PUTATIVE-RELATED"/>
    <property type="match status" value="1"/>
</dbReference>
<dbReference type="AlphaFoldDB" id="A0A6A5RXG7"/>
<dbReference type="Gene3D" id="4.10.240.10">
    <property type="entry name" value="Zn(2)-C6 fungal-type DNA-binding domain"/>
    <property type="match status" value="1"/>
</dbReference>
<feature type="domain" description="Zn(2)-C6 fungal-type" evidence="8">
    <location>
        <begin position="20"/>
        <end position="52"/>
    </location>
</feature>
<dbReference type="SUPFAM" id="SSF57701">
    <property type="entry name" value="Zn2/Cys6 DNA-binding domain"/>
    <property type="match status" value="1"/>
</dbReference>
<keyword evidence="10" id="KW-1185">Reference proteome</keyword>
<comment type="subcellular location">
    <subcellularLocation>
        <location evidence="1">Nucleus</location>
    </subcellularLocation>
</comment>
<evidence type="ECO:0000256" key="1">
    <source>
        <dbReference type="ARBA" id="ARBA00004123"/>
    </source>
</evidence>
<dbReference type="RefSeq" id="XP_033451966.1">
    <property type="nucleotide sequence ID" value="XM_033595352.1"/>
</dbReference>
<evidence type="ECO:0000256" key="5">
    <source>
        <dbReference type="ARBA" id="ARBA00023163"/>
    </source>
</evidence>
<dbReference type="InterPro" id="IPR051089">
    <property type="entry name" value="prtT"/>
</dbReference>
<evidence type="ECO:0000313" key="9">
    <source>
        <dbReference type="EMBL" id="KAF1931718.1"/>
    </source>
</evidence>
<dbReference type="CDD" id="cd00067">
    <property type="entry name" value="GAL4"/>
    <property type="match status" value="1"/>
</dbReference>
<dbReference type="GO" id="GO:0006351">
    <property type="term" value="P:DNA-templated transcription"/>
    <property type="evidence" value="ECO:0007669"/>
    <property type="project" value="InterPro"/>
</dbReference>
<keyword evidence="3" id="KW-0805">Transcription regulation</keyword>
<dbReference type="GO" id="GO:0005634">
    <property type="term" value="C:nucleus"/>
    <property type="evidence" value="ECO:0007669"/>
    <property type="project" value="UniProtKB-SubCell"/>
</dbReference>
<dbReference type="PROSITE" id="PS00463">
    <property type="entry name" value="ZN2_CY6_FUNGAL_1"/>
    <property type="match status" value="1"/>
</dbReference>
<feature type="region of interest" description="Disordered" evidence="7">
    <location>
        <begin position="114"/>
        <end position="141"/>
    </location>
</feature>
<dbReference type="PROSITE" id="PS50048">
    <property type="entry name" value="ZN2_CY6_FUNGAL_2"/>
    <property type="match status" value="1"/>
</dbReference>
<dbReference type="EMBL" id="ML978960">
    <property type="protein sequence ID" value="KAF1931718.1"/>
    <property type="molecule type" value="Genomic_DNA"/>
</dbReference>
<dbReference type="InterPro" id="IPR036864">
    <property type="entry name" value="Zn2-C6_fun-type_DNA-bd_sf"/>
</dbReference>
<dbReference type="SMART" id="SM00066">
    <property type="entry name" value="GAL4"/>
    <property type="match status" value="1"/>
</dbReference>
<dbReference type="Pfam" id="PF04082">
    <property type="entry name" value="Fungal_trans"/>
    <property type="match status" value="1"/>
</dbReference>
<protein>
    <recommendedName>
        <fullName evidence="8">Zn(2)-C6 fungal-type domain-containing protein</fullName>
    </recommendedName>
</protein>
<proteinExistence type="predicted"/>
<dbReference type="GeneID" id="54353019"/>
<dbReference type="Proteomes" id="UP000800082">
    <property type="component" value="Unassembled WGS sequence"/>
</dbReference>
<gene>
    <name evidence="9" type="ORF">M421DRAFT_56002</name>
</gene>
<dbReference type="InterPro" id="IPR007219">
    <property type="entry name" value="XnlR_reg_dom"/>
</dbReference>
<keyword evidence="5" id="KW-0804">Transcription</keyword>
<dbReference type="PANTHER" id="PTHR31845:SF10">
    <property type="entry name" value="ZN(II)2CYS6 TRANSCRIPTION FACTOR (EUROFUNG)"/>
    <property type="match status" value="1"/>
</dbReference>
<evidence type="ECO:0000256" key="3">
    <source>
        <dbReference type="ARBA" id="ARBA00023015"/>
    </source>
</evidence>
<evidence type="ECO:0000256" key="4">
    <source>
        <dbReference type="ARBA" id="ARBA00023125"/>
    </source>
</evidence>
<reference evidence="9" key="1">
    <citation type="journal article" date="2020" name="Stud. Mycol.">
        <title>101 Dothideomycetes genomes: a test case for predicting lifestyles and emergence of pathogens.</title>
        <authorList>
            <person name="Haridas S."/>
            <person name="Albert R."/>
            <person name="Binder M."/>
            <person name="Bloem J."/>
            <person name="Labutti K."/>
            <person name="Salamov A."/>
            <person name="Andreopoulos B."/>
            <person name="Baker S."/>
            <person name="Barry K."/>
            <person name="Bills G."/>
            <person name="Bluhm B."/>
            <person name="Cannon C."/>
            <person name="Castanera R."/>
            <person name="Culley D."/>
            <person name="Daum C."/>
            <person name="Ezra D."/>
            <person name="Gonzalez J."/>
            <person name="Henrissat B."/>
            <person name="Kuo A."/>
            <person name="Liang C."/>
            <person name="Lipzen A."/>
            <person name="Lutzoni F."/>
            <person name="Magnuson J."/>
            <person name="Mondo S."/>
            <person name="Nolan M."/>
            <person name="Ohm R."/>
            <person name="Pangilinan J."/>
            <person name="Park H.-J."/>
            <person name="Ramirez L."/>
            <person name="Alfaro M."/>
            <person name="Sun H."/>
            <person name="Tritt A."/>
            <person name="Yoshinaga Y."/>
            <person name="Zwiers L.-H."/>
            <person name="Turgeon B."/>
            <person name="Goodwin S."/>
            <person name="Spatafora J."/>
            <person name="Crous P."/>
            <person name="Grigoriev I."/>
        </authorList>
    </citation>
    <scope>NUCLEOTIDE SEQUENCE</scope>
    <source>
        <strain evidence="9">CBS 183.55</strain>
    </source>
</reference>
<dbReference type="GO" id="GO:0000976">
    <property type="term" value="F:transcription cis-regulatory region binding"/>
    <property type="evidence" value="ECO:0007669"/>
    <property type="project" value="TreeGrafter"/>
</dbReference>